<organism evidence="3">
    <name type="scientific">freshwater metagenome</name>
    <dbReference type="NCBI Taxonomy" id="449393"/>
    <lineage>
        <taxon>unclassified sequences</taxon>
        <taxon>metagenomes</taxon>
        <taxon>ecological metagenomes</taxon>
    </lineage>
</organism>
<reference evidence="3" key="1">
    <citation type="submission" date="2014-06" db="EMBL/GenBank/DDBJ databases">
        <title>Key roles for freshwater Actinobacteria revealed by deep metagenomic sequencing.</title>
        <authorList>
            <person name="Ghai R."/>
            <person name="Mizuno C.M."/>
            <person name="Picazo A."/>
            <person name="Camacho A."/>
            <person name="Rodriguez-Valera F."/>
        </authorList>
    </citation>
    <scope>NUCLEOTIDE SEQUENCE</scope>
</reference>
<dbReference type="Gene3D" id="1.10.10.10">
    <property type="entry name" value="Winged helix-like DNA-binding domain superfamily/Winged helix DNA-binding domain"/>
    <property type="match status" value="1"/>
</dbReference>
<dbReference type="InterPro" id="IPR036388">
    <property type="entry name" value="WH-like_DNA-bd_sf"/>
</dbReference>
<dbReference type="InterPro" id="IPR000792">
    <property type="entry name" value="Tscrpt_reg_LuxR_C"/>
</dbReference>
<feature type="domain" description="Response regulatory" evidence="2">
    <location>
        <begin position="5"/>
        <end position="122"/>
    </location>
</feature>
<evidence type="ECO:0000256" key="1">
    <source>
        <dbReference type="ARBA" id="ARBA00023125"/>
    </source>
</evidence>
<evidence type="ECO:0000259" key="2">
    <source>
        <dbReference type="PROSITE" id="PS50110"/>
    </source>
</evidence>
<dbReference type="CDD" id="cd00156">
    <property type="entry name" value="REC"/>
    <property type="match status" value="1"/>
</dbReference>
<proteinExistence type="predicted"/>
<dbReference type="SUPFAM" id="SSF46894">
    <property type="entry name" value="C-terminal effector domain of the bipartite response regulators"/>
    <property type="match status" value="1"/>
</dbReference>
<accession>A0A094QWM1</accession>
<dbReference type="GO" id="GO:0006355">
    <property type="term" value="P:regulation of DNA-templated transcription"/>
    <property type="evidence" value="ECO:0007669"/>
    <property type="project" value="InterPro"/>
</dbReference>
<dbReference type="GO" id="GO:0003677">
    <property type="term" value="F:DNA binding"/>
    <property type="evidence" value="ECO:0007669"/>
    <property type="project" value="UniProtKB-KW"/>
</dbReference>
<evidence type="ECO:0000313" key="3">
    <source>
        <dbReference type="EMBL" id="KGA18811.1"/>
    </source>
</evidence>
<dbReference type="InterPro" id="IPR039420">
    <property type="entry name" value="WalR-like"/>
</dbReference>
<dbReference type="InterPro" id="IPR011006">
    <property type="entry name" value="CheY-like_superfamily"/>
</dbReference>
<dbReference type="Pfam" id="PF00072">
    <property type="entry name" value="Response_reg"/>
    <property type="match status" value="1"/>
</dbReference>
<comment type="caution">
    <text evidence="3">The sequence shown here is derived from an EMBL/GenBank/DDBJ whole genome shotgun (WGS) entry which is preliminary data.</text>
</comment>
<dbReference type="InterPro" id="IPR001789">
    <property type="entry name" value="Sig_transdc_resp-reg_receiver"/>
</dbReference>
<dbReference type="PANTHER" id="PTHR43214">
    <property type="entry name" value="TWO-COMPONENT RESPONSE REGULATOR"/>
    <property type="match status" value="1"/>
</dbReference>
<keyword evidence="1" id="KW-0238">DNA-binding</keyword>
<dbReference type="Gene3D" id="3.40.50.2300">
    <property type="match status" value="1"/>
</dbReference>
<name>A0A094QWM1_9ZZZZ</name>
<dbReference type="AlphaFoldDB" id="A0A094QWM1"/>
<dbReference type="EMBL" id="JNSL01000038">
    <property type="protein sequence ID" value="KGA18811.1"/>
    <property type="molecule type" value="Genomic_DNA"/>
</dbReference>
<sequence>MSTRNVLVVEDDALLRELIVTALEANGYAVQAAGDIAEAKRILRSTDPDGVVLDIDLGQGPTGFDFAQIISKENPGTGIVFLTQLPDPRFSPTDENGIPTGVAYIRKSALADLNVLYEALDLAMRGQVTKLYRHDLDTERPFAKLTVKQIEVLKLMAQGNSNAQIATARGTSLKATEDAIRRACAAIGIDGLADGNSRTRAVAKFISVVGLQSVKLEDKALRN</sequence>
<dbReference type="InterPro" id="IPR016032">
    <property type="entry name" value="Sig_transdc_resp-reg_C-effctor"/>
</dbReference>
<dbReference type="SMART" id="SM00421">
    <property type="entry name" value="HTH_LUXR"/>
    <property type="match status" value="1"/>
</dbReference>
<dbReference type="SUPFAM" id="SSF52172">
    <property type="entry name" value="CheY-like"/>
    <property type="match status" value="1"/>
</dbReference>
<gene>
    <name evidence="3" type="ORF">GM51_7670</name>
</gene>
<protein>
    <recommendedName>
        <fullName evidence="2">Response regulatory domain-containing protein</fullName>
    </recommendedName>
</protein>
<dbReference type="PROSITE" id="PS50110">
    <property type="entry name" value="RESPONSE_REGULATORY"/>
    <property type="match status" value="1"/>
</dbReference>
<dbReference type="GO" id="GO:0000160">
    <property type="term" value="P:phosphorelay signal transduction system"/>
    <property type="evidence" value="ECO:0007669"/>
    <property type="project" value="InterPro"/>
</dbReference>
<dbReference type="SMART" id="SM00448">
    <property type="entry name" value="REC"/>
    <property type="match status" value="1"/>
</dbReference>